<organism evidence="1 2">
    <name type="scientific">Acaulospora morrowiae</name>
    <dbReference type="NCBI Taxonomy" id="94023"/>
    <lineage>
        <taxon>Eukaryota</taxon>
        <taxon>Fungi</taxon>
        <taxon>Fungi incertae sedis</taxon>
        <taxon>Mucoromycota</taxon>
        <taxon>Glomeromycotina</taxon>
        <taxon>Glomeromycetes</taxon>
        <taxon>Diversisporales</taxon>
        <taxon>Acaulosporaceae</taxon>
        <taxon>Acaulospora</taxon>
    </lineage>
</organism>
<sequence length="57" mass="6404">MTGTDLKSDCRLGNMVHTFSSGFLHRGSSYETCLADEQLAQRIPHVKESFTVIIVLY</sequence>
<dbReference type="EMBL" id="CAJVPV010000305">
    <property type="protein sequence ID" value="CAG8450452.1"/>
    <property type="molecule type" value="Genomic_DNA"/>
</dbReference>
<evidence type="ECO:0000313" key="1">
    <source>
        <dbReference type="EMBL" id="CAG8450452.1"/>
    </source>
</evidence>
<proteinExistence type="predicted"/>
<reference evidence="1" key="1">
    <citation type="submission" date="2021-06" db="EMBL/GenBank/DDBJ databases">
        <authorList>
            <person name="Kallberg Y."/>
            <person name="Tangrot J."/>
            <person name="Rosling A."/>
        </authorList>
    </citation>
    <scope>NUCLEOTIDE SEQUENCE</scope>
    <source>
        <strain evidence="1">CL551</strain>
    </source>
</reference>
<protein>
    <submittedName>
        <fullName evidence="1">12515_t:CDS:1</fullName>
    </submittedName>
</protein>
<keyword evidence="2" id="KW-1185">Reference proteome</keyword>
<gene>
    <name evidence="1" type="ORF">AMORRO_LOCUS870</name>
</gene>
<dbReference type="Proteomes" id="UP000789342">
    <property type="component" value="Unassembled WGS sequence"/>
</dbReference>
<accession>A0A9N8YW36</accession>
<comment type="caution">
    <text evidence="1">The sequence shown here is derived from an EMBL/GenBank/DDBJ whole genome shotgun (WGS) entry which is preliminary data.</text>
</comment>
<name>A0A9N8YW36_9GLOM</name>
<dbReference type="AlphaFoldDB" id="A0A9N8YW36"/>
<evidence type="ECO:0000313" key="2">
    <source>
        <dbReference type="Proteomes" id="UP000789342"/>
    </source>
</evidence>